<dbReference type="Proteomes" id="UP000070299">
    <property type="component" value="Unassembled WGS sequence"/>
</dbReference>
<evidence type="ECO:0008006" key="4">
    <source>
        <dbReference type="Google" id="ProtNLM"/>
    </source>
</evidence>
<keyword evidence="1" id="KW-0732">Signal</keyword>
<evidence type="ECO:0000313" key="3">
    <source>
        <dbReference type="Proteomes" id="UP000070299"/>
    </source>
</evidence>
<protein>
    <recommendedName>
        <fullName evidence="4">Lipoprotein</fullName>
    </recommendedName>
</protein>
<dbReference type="AlphaFoldDB" id="A0A136A040"/>
<evidence type="ECO:0000313" key="2">
    <source>
        <dbReference type="EMBL" id="KXI28582.1"/>
    </source>
</evidence>
<dbReference type="PROSITE" id="PS51257">
    <property type="entry name" value="PROKAR_LIPOPROTEIN"/>
    <property type="match status" value="1"/>
</dbReference>
<gene>
    <name evidence="2" type="ORF">AX660_15960</name>
</gene>
<feature type="signal peptide" evidence="1">
    <location>
        <begin position="1"/>
        <end position="24"/>
    </location>
</feature>
<comment type="caution">
    <text evidence="2">The sequence shown here is derived from an EMBL/GenBank/DDBJ whole genome shotgun (WGS) entry which is preliminary data.</text>
</comment>
<dbReference type="STRING" id="1799789.AX660_15960"/>
<dbReference type="EMBL" id="LSNE01000006">
    <property type="protein sequence ID" value="KXI28582.1"/>
    <property type="molecule type" value="Genomic_DNA"/>
</dbReference>
<dbReference type="OrthoDB" id="6388356at2"/>
<evidence type="ECO:0000256" key="1">
    <source>
        <dbReference type="SAM" id="SignalP"/>
    </source>
</evidence>
<keyword evidence="3" id="KW-1185">Reference proteome</keyword>
<reference evidence="3" key="1">
    <citation type="submission" date="2016-02" db="EMBL/GenBank/DDBJ databases">
        <authorList>
            <person name="Schultz-Johansen M."/>
            <person name="Glaring M.A."/>
            <person name="Bech P.K."/>
            <person name="Stougaard P."/>
        </authorList>
    </citation>
    <scope>NUCLEOTIDE SEQUENCE [LARGE SCALE GENOMIC DNA]</scope>
    <source>
        <strain evidence="3">S66</strain>
    </source>
</reference>
<sequence>MQYKSWKISFAALVVILSSCTSQSGRQLVGSAIANAADTQVRYTPSACYTLRQQCVQGDYQEWETSDKEMGCSCKKL</sequence>
<name>A0A136A040_9ALTE</name>
<proteinExistence type="predicted"/>
<feature type="chain" id="PRO_5007469319" description="Lipoprotein" evidence="1">
    <location>
        <begin position="25"/>
        <end position="77"/>
    </location>
</feature>
<accession>A0A136A040</accession>
<dbReference type="RefSeq" id="WP_068377648.1">
    <property type="nucleotide sequence ID" value="NZ_LSNE01000006.1"/>
</dbReference>
<organism evidence="2 3">
    <name type="scientific">Paraglaciecola hydrolytica</name>
    <dbReference type="NCBI Taxonomy" id="1799789"/>
    <lineage>
        <taxon>Bacteria</taxon>
        <taxon>Pseudomonadati</taxon>
        <taxon>Pseudomonadota</taxon>
        <taxon>Gammaproteobacteria</taxon>
        <taxon>Alteromonadales</taxon>
        <taxon>Alteromonadaceae</taxon>
        <taxon>Paraglaciecola</taxon>
    </lineage>
</organism>